<gene>
    <name evidence="16" type="primary">LOC100367079</name>
</gene>
<feature type="compositionally biased region" description="Polar residues" evidence="13">
    <location>
        <begin position="145"/>
        <end position="154"/>
    </location>
</feature>
<comment type="subcellular location">
    <subcellularLocation>
        <location evidence="2">Chromosome</location>
    </subcellularLocation>
    <subcellularLocation>
        <location evidence="1">Nucleus</location>
    </subcellularLocation>
</comment>
<feature type="compositionally biased region" description="Basic and acidic residues" evidence="13">
    <location>
        <begin position="166"/>
        <end position="175"/>
    </location>
</feature>
<dbReference type="Pfam" id="PF00856">
    <property type="entry name" value="SET"/>
    <property type="match status" value="1"/>
</dbReference>
<sequence length="325" mass="36491">MAREKVTEDTSADVVVADDVNFIKPTVPKLVTNVLKSPTKESTVITKYFPMSPKAQNEKSSEEKKDITKESQDQTNALDLKLELATAGPSPLTSPAKERLKATPSISTKPRKSRGKSSSRGRQGTKGKSTKSRSASLGSKKRVNKPTTQTSTLTDYFPVRRSTRRPKSEIKAEKQKRLQEAILSKSEDGLEIKEFENKGRGIVTTRAFMKDEFVIEYAGDLISVETAKKREIIYSEDPSVGCYMYYFRFNNKTYCVDATAESGYMGRLINHSKTLANLTTRQIAIDDKPYLIFVAKRNLKLGEELLYDYGDRSKTSLESHPWLSS</sequence>
<keyword evidence="4" id="KW-0158">Chromosome</keyword>
<proteinExistence type="predicted"/>
<keyword evidence="8" id="KW-0156">Chromatin regulator</keyword>
<evidence type="ECO:0000313" key="16">
    <source>
        <dbReference type="RefSeq" id="XP_006820126.1"/>
    </source>
</evidence>
<protein>
    <recommendedName>
        <fullName evidence="3">[histone H4]-lysine(20) N-methyltransferase</fullName>
        <ecNumber evidence="3">2.1.1.361</ecNumber>
    </recommendedName>
</protein>
<evidence type="ECO:0000256" key="3">
    <source>
        <dbReference type="ARBA" id="ARBA00012187"/>
    </source>
</evidence>
<comment type="catalytic activity">
    <reaction evidence="12">
        <text>L-lysyl(20)-[histone H4] + S-adenosyl-L-methionine = N(6)-methyl-L-lysyl(20)-[histone H4] + S-adenosyl-L-homocysteine + H(+)</text>
        <dbReference type="Rhea" id="RHEA:60344"/>
        <dbReference type="Rhea" id="RHEA-COMP:15554"/>
        <dbReference type="Rhea" id="RHEA-COMP:15555"/>
        <dbReference type="ChEBI" id="CHEBI:15378"/>
        <dbReference type="ChEBI" id="CHEBI:29969"/>
        <dbReference type="ChEBI" id="CHEBI:57856"/>
        <dbReference type="ChEBI" id="CHEBI:59789"/>
        <dbReference type="ChEBI" id="CHEBI:61929"/>
        <dbReference type="EC" id="2.1.1.361"/>
    </reaction>
</comment>
<dbReference type="PANTHER" id="PTHR46167">
    <property type="entry name" value="N-LYSINE METHYLTRANSFERASE KMT5A"/>
    <property type="match status" value="1"/>
</dbReference>
<dbReference type="SMART" id="SM00317">
    <property type="entry name" value="SET"/>
    <property type="match status" value="1"/>
</dbReference>
<feature type="domain" description="SET" evidence="14">
    <location>
        <begin position="188"/>
        <end position="310"/>
    </location>
</feature>
<evidence type="ECO:0000256" key="4">
    <source>
        <dbReference type="ARBA" id="ARBA00022454"/>
    </source>
</evidence>
<dbReference type="GeneID" id="100367079"/>
<evidence type="ECO:0000256" key="12">
    <source>
        <dbReference type="ARBA" id="ARBA00047784"/>
    </source>
</evidence>
<keyword evidence="10" id="KW-0804">Transcription</keyword>
<keyword evidence="9" id="KW-0805">Transcription regulation</keyword>
<evidence type="ECO:0000256" key="11">
    <source>
        <dbReference type="ARBA" id="ARBA00023242"/>
    </source>
</evidence>
<dbReference type="CDD" id="cd10528">
    <property type="entry name" value="SET_SETD8"/>
    <property type="match status" value="1"/>
</dbReference>
<dbReference type="Gene3D" id="2.170.270.10">
    <property type="entry name" value="SET domain"/>
    <property type="match status" value="1"/>
</dbReference>
<evidence type="ECO:0000259" key="14">
    <source>
        <dbReference type="PROSITE" id="PS50280"/>
    </source>
</evidence>
<dbReference type="PANTHER" id="PTHR46167:SF1">
    <property type="entry name" value="N-LYSINE METHYLTRANSFERASE KMT5A"/>
    <property type="match status" value="1"/>
</dbReference>
<dbReference type="InterPro" id="IPR047266">
    <property type="entry name" value="KMT5A-like_SET"/>
</dbReference>
<feature type="region of interest" description="Disordered" evidence="13">
    <location>
        <begin position="41"/>
        <end position="175"/>
    </location>
</feature>
<keyword evidence="6" id="KW-0808">Transferase</keyword>
<name>A0ABM0MJD5_SACKO</name>
<accession>A0ABM0MJD5</accession>
<keyword evidence="5" id="KW-0489">Methyltransferase</keyword>
<keyword evidence="15" id="KW-1185">Reference proteome</keyword>
<dbReference type="InterPro" id="IPR051760">
    <property type="entry name" value="KMT5A"/>
</dbReference>
<evidence type="ECO:0000256" key="9">
    <source>
        <dbReference type="ARBA" id="ARBA00023015"/>
    </source>
</evidence>
<evidence type="ECO:0000313" key="15">
    <source>
        <dbReference type="Proteomes" id="UP000694865"/>
    </source>
</evidence>
<keyword evidence="11" id="KW-0539">Nucleus</keyword>
<evidence type="ECO:0000256" key="5">
    <source>
        <dbReference type="ARBA" id="ARBA00022603"/>
    </source>
</evidence>
<dbReference type="InterPro" id="IPR001214">
    <property type="entry name" value="SET_dom"/>
</dbReference>
<dbReference type="PROSITE" id="PS50280">
    <property type="entry name" value="SET"/>
    <property type="match status" value="1"/>
</dbReference>
<evidence type="ECO:0000256" key="1">
    <source>
        <dbReference type="ARBA" id="ARBA00004123"/>
    </source>
</evidence>
<evidence type="ECO:0000256" key="7">
    <source>
        <dbReference type="ARBA" id="ARBA00022691"/>
    </source>
</evidence>
<evidence type="ECO:0000256" key="13">
    <source>
        <dbReference type="SAM" id="MobiDB-lite"/>
    </source>
</evidence>
<keyword evidence="7" id="KW-0949">S-adenosyl-L-methionine</keyword>
<evidence type="ECO:0000256" key="6">
    <source>
        <dbReference type="ARBA" id="ARBA00022679"/>
    </source>
</evidence>
<dbReference type="Proteomes" id="UP000694865">
    <property type="component" value="Unplaced"/>
</dbReference>
<evidence type="ECO:0000256" key="8">
    <source>
        <dbReference type="ARBA" id="ARBA00022853"/>
    </source>
</evidence>
<evidence type="ECO:0000256" key="10">
    <source>
        <dbReference type="ARBA" id="ARBA00023163"/>
    </source>
</evidence>
<dbReference type="RefSeq" id="XP_006820126.1">
    <property type="nucleotide sequence ID" value="XM_006820063.1"/>
</dbReference>
<feature type="compositionally biased region" description="Basic and acidic residues" evidence="13">
    <location>
        <begin position="56"/>
        <end position="72"/>
    </location>
</feature>
<dbReference type="EC" id="2.1.1.361" evidence="3"/>
<organism evidence="15 16">
    <name type="scientific">Saccoglossus kowalevskii</name>
    <name type="common">Acorn worm</name>
    <dbReference type="NCBI Taxonomy" id="10224"/>
    <lineage>
        <taxon>Eukaryota</taxon>
        <taxon>Metazoa</taxon>
        <taxon>Hemichordata</taxon>
        <taxon>Enteropneusta</taxon>
        <taxon>Harrimaniidae</taxon>
        <taxon>Saccoglossus</taxon>
    </lineage>
</organism>
<dbReference type="SUPFAM" id="SSF82199">
    <property type="entry name" value="SET domain"/>
    <property type="match status" value="1"/>
</dbReference>
<dbReference type="InterPro" id="IPR016858">
    <property type="entry name" value="KMT5A-like"/>
</dbReference>
<reference evidence="16" key="1">
    <citation type="submission" date="2025-08" db="UniProtKB">
        <authorList>
            <consortium name="RefSeq"/>
        </authorList>
    </citation>
    <scope>IDENTIFICATION</scope>
    <source>
        <tissue evidence="16">Testes</tissue>
    </source>
</reference>
<dbReference type="InterPro" id="IPR046341">
    <property type="entry name" value="SET_dom_sf"/>
</dbReference>
<evidence type="ECO:0000256" key="2">
    <source>
        <dbReference type="ARBA" id="ARBA00004286"/>
    </source>
</evidence>
<dbReference type="PROSITE" id="PS51571">
    <property type="entry name" value="SAM_MT43_PR_SET"/>
    <property type="match status" value="1"/>
</dbReference>
<feature type="compositionally biased region" description="Basic residues" evidence="13">
    <location>
        <begin position="109"/>
        <end position="131"/>
    </location>
</feature>